<evidence type="ECO:0000313" key="9">
    <source>
        <dbReference type="Proteomes" id="UP000597444"/>
    </source>
</evidence>
<evidence type="ECO:0000259" key="7">
    <source>
        <dbReference type="Pfam" id="PF06305"/>
    </source>
</evidence>
<dbReference type="EMBL" id="BNJK01000001">
    <property type="protein sequence ID" value="GHO95566.1"/>
    <property type="molecule type" value="Genomic_DNA"/>
</dbReference>
<evidence type="ECO:0000313" key="8">
    <source>
        <dbReference type="EMBL" id="GHO95566.1"/>
    </source>
</evidence>
<evidence type="ECO:0000256" key="2">
    <source>
        <dbReference type="ARBA" id="ARBA00022692"/>
    </source>
</evidence>
<dbReference type="Proteomes" id="UP000597444">
    <property type="component" value="Unassembled WGS sequence"/>
</dbReference>
<comment type="caution">
    <text evidence="8">The sequence shown here is derived from an EMBL/GenBank/DDBJ whole genome shotgun (WGS) entry which is preliminary data.</text>
</comment>
<dbReference type="Pfam" id="PF06305">
    <property type="entry name" value="LapA_dom"/>
    <property type="match status" value="1"/>
</dbReference>
<gene>
    <name evidence="8" type="ORF">KSF_056140</name>
</gene>
<accession>A0A8J3ISS6</accession>
<dbReference type="AlphaFoldDB" id="A0A8J3ISS6"/>
<evidence type="ECO:0000256" key="4">
    <source>
        <dbReference type="ARBA" id="ARBA00023136"/>
    </source>
</evidence>
<proteinExistence type="predicted"/>
<reference evidence="8" key="1">
    <citation type="submission" date="2020-10" db="EMBL/GenBank/DDBJ databases">
        <title>Taxonomic study of unclassified bacteria belonging to the class Ktedonobacteria.</title>
        <authorList>
            <person name="Yabe S."/>
            <person name="Wang C.M."/>
            <person name="Zheng Y."/>
            <person name="Sakai Y."/>
            <person name="Cavaletti L."/>
            <person name="Monciardini P."/>
            <person name="Donadio S."/>
        </authorList>
    </citation>
    <scope>NUCLEOTIDE SEQUENCE</scope>
    <source>
        <strain evidence="8">ID150040</strain>
    </source>
</reference>
<evidence type="ECO:0000256" key="6">
    <source>
        <dbReference type="SAM" id="Phobius"/>
    </source>
</evidence>
<keyword evidence="3 6" id="KW-1133">Transmembrane helix</keyword>
<keyword evidence="2 6" id="KW-0812">Transmembrane</keyword>
<dbReference type="GO" id="GO:0005886">
    <property type="term" value="C:plasma membrane"/>
    <property type="evidence" value="ECO:0007669"/>
    <property type="project" value="InterPro"/>
</dbReference>
<feature type="compositionally biased region" description="Pro residues" evidence="5">
    <location>
        <begin position="128"/>
        <end position="146"/>
    </location>
</feature>
<evidence type="ECO:0000256" key="1">
    <source>
        <dbReference type="ARBA" id="ARBA00022475"/>
    </source>
</evidence>
<feature type="region of interest" description="Disordered" evidence="5">
    <location>
        <begin position="82"/>
        <end position="171"/>
    </location>
</feature>
<name>A0A8J3ISS6_9CHLR</name>
<dbReference type="InterPro" id="IPR010445">
    <property type="entry name" value="LapA_dom"/>
</dbReference>
<keyword evidence="4 6" id="KW-0472">Membrane</keyword>
<feature type="transmembrane region" description="Helical" evidence="6">
    <location>
        <begin position="43"/>
        <end position="65"/>
    </location>
</feature>
<evidence type="ECO:0000256" key="5">
    <source>
        <dbReference type="SAM" id="MobiDB-lite"/>
    </source>
</evidence>
<keyword evidence="1" id="KW-1003">Cell membrane</keyword>
<protein>
    <recommendedName>
        <fullName evidence="7">Lipopolysaccharide assembly protein A domain-containing protein</fullName>
    </recommendedName>
</protein>
<keyword evidence="9" id="KW-1185">Reference proteome</keyword>
<feature type="domain" description="Lipopolysaccharide assembly protein A" evidence="7">
    <location>
        <begin position="26"/>
        <end position="86"/>
    </location>
</feature>
<organism evidence="8 9">
    <name type="scientific">Reticulibacter mediterranei</name>
    <dbReference type="NCBI Taxonomy" id="2778369"/>
    <lineage>
        <taxon>Bacteria</taxon>
        <taxon>Bacillati</taxon>
        <taxon>Chloroflexota</taxon>
        <taxon>Ktedonobacteria</taxon>
        <taxon>Ktedonobacterales</taxon>
        <taxon>Reticulibacteraceae</taxon>
        <taxon>Reticulibacter</taxon>
    </lineage>
</organism>
<evidence type="ECO:0000256" key="3">
    <source>
        <dbReference type="ARBA" id="ARBA00022989"/>
    </source>
</evidence>
<sequence length="171" mass="18940">MFYLILVLFVIVGSVLTILTVQNLTTSVQLTLFSLKTPGIPSGLLIFLSFLLGALLLYLVALFSARHDQRRLRKLRQRVRELEQEKMQARSSQPLPNQPPPMNMPSGNMQPPMNMPPNMPPSGMNMPPNMPPPGMNMPPPNMPPPGMNMQPPSSQSKNPIQMPGMSGPMQN</sequence>
<dbReference type="RefSeq" id="WP_220206236.1">
    <property type="nucleotide sequence ID" value="NZ_BNJK01000001.1"/>
</dbReference>